<accession>A0A2C6JWW4</accession>
<name>A0A2C6JWW4_9APIC</name>
<feature type="non-terminal residue" evidence="2">
    <location>
        <position position="181"/>
    </location>
</feature>
<protein>
    <submittedName>
        <fullName evidence="2">Uncharacterized protein</fullName>
    </submittedName>
</protein>
<proteinExistence type="predicted"/>
<organism evidence="2 3">
    <name type="scientific">Cystoisospora suis</name>
    <dbReference type="NCBI Taxonomy" id="483139"/>
    <lineage>
        <taxon>Eukaryota</taxon>
        <taxon>Sar</taxon>
        <taxon>Alveolata</taxon>
        <taxon>Apicomplexa</taxon>
        <taxon>Conoidasida</taxon>
        <taxon>Coccidia</taxon>
        <taxon>Eucoccidiorida</taxon>
        <taxon>Eimeriorina</taxon>
        <taxon>Sarcocystidae</taxon>
        <taxon>Cystoisospora</taxon>
    </lineage>
</organism>
<dbReference type="Proteomes" id="UP000221165">
    <property type="component" value="Unassembled WGS sequence"/>
</dbReference>
<dbReference type="GeneID" id="94430453"/>
<evidence type="ECO:0000313" key="3">
    <source>
        <dbReference type="Proteomes" id="UP000221165"/>
    </source>
</evidence>
<dbReference type="RefSeq" id="XP_067920783.1">
    <property type="nucleotide sequence ID" value="XM_068067242.1"/>
</dbReference>
<comment type="caution">
    <text evidence="2">The sequence shown here is derived from an EMBL/GenBank/DDBJ whole genome shotgun (WGS) entry which is preliminary data.</text>
</comment>
<dbReference type="EMBL" id="MIGC01003660">
    <property type="protein sequence ID" value="PHJ19081.1"/>
    <property type="molecule type" value="Genomic_DNA"/>
</dbReference>
<evidence type="ECO:0000313" key="2">
    <source>
        <dbReference type="EMBL" id="PHJ19081.1"/>
    </source>
</evidence>
<dbReference type="VEuPathDB" id="ToxoDB:CSUI_007092"/>
<keyword evidence="3" id="KW-1185">Reference proteome</keyword>
<sequence>MEIVKVERQNVLQLHRAIIGKRRNYEKLLIVPFSFWGTWNEFGRFCDWAKLAREHPRARSPASATKLGAEWTLRLGMRLRLGSFKKMRKLLTGVWSVWRTCTGKFVQGPAAPKTPTPAACKHMNEEQISPSYSLKHENRKRRQTDNQELTQSSGGGAAGRCDGGVGVLRARSDTPIALGSG</sequence>
<reference evidence="2 3" key="1">
    <citation type="journal article" date="2017" name="Int. J. Parasitol.">
        <title>The genome of the protozoan parasite Cystoisospora suis and a reverse vaccinology approach to identify vaccine candidates.</title>
        <authorList>
            <person name="Palmieri N."/>
            <person name="Shrestha A."/>
            <person name="Ruttkowski B."/>
            <person name="Beck T."/>
            <person name="Vogl C."/>
            <person name="Tomley F."/>
            <person name="Blake D.P."/>
            <person name="Joachim A."/>
        </authorList>
    </citation>
    <scope>NUCLEOTIDE SEQUENCE [LARGE SCALE GENOMIC DNA]</scope>
    <source>
        <strain evidence="2 3">Wien I</strain>
    </source>
</reference>
<dbReference type="AlphaFoldDB" id="A0A2C6JWW4"/>
<gene>
    <name evidence="2" type="ORF">CSUI_007092</name>
</gene>
<feature type="region of interest" description="Disordered" evidence="1">
    <location>
        <begin position="125"/>
        <end position="167"/>
    </location>
</feature>
<evidence type="ECO:0000256" key="1">
    <source>
        <dbReference type="SAM" id="MobiDB-lite"/>
    </source>
</evidence>
<feature type="compositionally biased region" description="Gly residues" evidence="1">
    <location>
        <begin position="153"/>
        <end position="166"/>
    </location>
</feature>